<keyword evidence="5" id="KW-1185">Reference proteome</keyword>
<accession>A0A0M9VNV0</accession>
<dbReference type="Proteomes" id="UP000037751">
    <property type="component" value="Unassembled WGS sequence"/>
</dbReference>
<evidence type="ECO:0000256" key="1">
    <source>
        <dbReference type="ARBA" id="ARBA00006349"/>
    </source>
</evidence>
<dbReference type="Gene3D" id="1.20.5.430">
    <property type="match status" value="1"/>
</dbReference>
<protein>
    <submittedName>
        <fullName evidence="4">Uncharacterized protein</fullName>
    </submittedName>
</protein>
<dbReference type="InterPro" id="IPR009643">
    <property type="entry name" value="HS1-bd"/>
</dbReference>
<dbReference type="AlphaFoldDB" id="A0A0M9VNV0"/>
<evidence type="ECO:0000256" key="3">
    <source>
        <dbReference type="SAM" id="MobiDB-lite"/>
    </source>
</evidence>
<comment type="similarity">
    <text evidence="1">Belongs to the HSBP1 family.</text>
</comment>
<evidence type="ECO:0000313" key="5">
    <source>
        <dbReference type="Proteomes" id="UP000037751"/>
    </source>
</evidence>
<organism evidence="4 5">
    <name type="scientific">Malassezia pachydermatis</name>
    <dbReference type="NCBI Taxonomy" id="77020"/>
    <lineage>
        <taxon>Eukaryota</taxon>
        <taxon>Fungi</taxon>
        <taxon>Dikarya</taxon>
        <taxon>Basidiomycota</taxon>
        <taxon>Ustilaginomycotina</taxon>
        <taxon>Malasseziomycetes</taxon>
        <taxon>Malasseziales</taxon>
        <taxon>Malasseziaceae</taxon>
        <taxon>Malassezia</taxon>
    </lineage>
</organism>
<dbReference type="GO" id="GO:0003714">
    <property type="term" value="F:transcription corepressor activity"/>
    <property type="evidence" value="ECO:0007669"/>
    <property type="project" value="InterPro"/>
</dbReference>
<dbReference type="Pfam" id="PF06825">
    <property type="entry name" value="HSBP1"/>
    <property type="match status" value="1"/>
</dbReference>
<feature type="compositionally biased region" description="Low complexity" evidence="3">
    <location>
        <begin position="1"/>
        <end position="22"/>
    </location>
</feature>
<evidence type="ECO:0000313" key="4">
    <source>
        <dbReference type="EMBL" id="KOS13739.1"/>
    </source>
</evidence>
<dbReference type="OrthoDB" id="4159489at2759"/>
<gene>
    <name evidence="4" type="ORF">Malapachy_1808</name>
</gene>
<dbReference type="EMBL" id="LGAV01000005">
    <property type="protein sequence ID" value="KOS13739.1"/>
    <property type="molecule type" value="Genomic_DNA"/>
</dbReference>
<keyword evidence="2" id="KW-0175">Coiled coil</keyword>
<dbReference type="RefSeq" id="XP_017991371.1">
    <property type="nucleotide sequence ID" value="XM_018136306.1"/>
</dbReference>
<comment type="caution">
    <text evidence="4">The sequence shown here is derived from an EMBL/GenBank/DDBJ whole genome shotgun (WGS) entry which is preliminary data.</text>
</comment>
<feature type="region of interest" description="Disordered" evidence="3">
    <location>
        <begin position="1"/>
        <end position="23"/>
    </location>
</feature>
<evidence type="ECO:0000256" key="2">
    <source>
        <dbReference type="SAM" id="Coils"/>
    </source>
</evidence>
<dbReference type="GeneID" id="28728181"/>
<proteinExistence type="inferred from homology"/>
<sequence>MSESDVAVTATTTQPQQQQHQPLGDWVESLLAQIESRLDEKNKQVAQRMADMAERIDALEASIQDLVHGPAPQGTPSL</sequence>
<dbReference type="VEuPathDB" id="FungiDB:Malapachy_1808"/>
<reference evidence="4 5" key="1">
    <citation type="submission" date="2015-07" db="EMBL/GenBank/DDBJ databases">
        <title>Draft Genome Sequence of Malassezia furfur CBS1878 and Malassezia pachydermatis CBS1879.</title>
        <authorList>
            <person name="Triana S."/>
            <person name="Ohm R."/>
            <person name="Gonzalez A."/>
            <person name="DeCock H."/>
            <person name="Restrepo S."/>
            <person name="Celis A."/>
        </authorList>
    </citation>
    <scope>NUCLEOTIDE SEQUENCE [LARGE SCALE GENOMIC DNA]</scope>
    <source>
        <strain evidence="4 5">CBS 1879</strain>
    </source>
</reference>
<feature type="coiled-coil region" evidence="2">
    <location>
        <begin position="31"/>
        <end position="62"/>
    </location>
</feature>
<dbReference type="STRING" id="77020.A0A0M9VNV0"/>
<name>A0A0M9VNV0_9BASI</name>